<keyword evidence="3" id="KW-1185">Reference proteome</keyword>
<evidence type="ECO:0000259" key="1">
    <source>
        <dbReference type="Pfam" id="PF02538"/>
    </source>
</evidence>
<evidence type="ECO:0000313" key="3">
    <source>
        <dbReference type="Proteomes" id="UP001642483"/>
    </source>
</evidence>
<gene>
    <name evidence="2" type="ORF">CVLEPA_LOCUS19479</name>
</gene>
<reference evidence="2 3" key="1">
    <citation type="submission" date="2024-02" db="EMBL/GenBank/DDBJ databases">
        <authorList>
            <person name="Daric V."/>
            <person name="Darras S."/>
        </authorList>
    </citation>
    <scope>NUCLEOTIDE SEQUENCE [LARGE SCALE GENOMIC DNA]</scope>
</reference>
<dbReference type="Proteomes" id="UP001642483">
    <property type="component" value="Unassembled WGS sequence"/>
</dbReference>
<accession>A0ABP0G6H0</accession>
<dbReference type="InterPro" id="IPR045079">
    <property type="entry name" value="Oxoprolinase-like"/>
</dbReference>
<protein>
    <recommendedName>
        <fullName evidence="1">Hydantoinase B/oxoprolinase domain-containing protein</fullName>
    </recommendedName>
</protein>
<dbReference type="InterPro" id="IPR003692">
    <property type="entry name" value="Hydantoinase_B"/>
</dbReference>
<sequence length="99" mass="10608">MNRQERLDFSCALFGPDGGLVSNASHISGHLGAMQDAVQYQMRAIEVNEGDGILSNHPSAGGVHLPDLIGFHLVQELISSSGLEVLQAYMAHTPRRGPD</sequence>
<name>A0ABP0G6H0_CLALP</name>
<proteinExistence type="predicted"/>
<feature type="domain" description="Hydantoinase B/oxoprolinase" evidence="1">
    <location>
        <begin position="4"/>
        <end position="68"/>
    </location>
</feature>
<organism evidence="2 3">
    <name type="scientific">Clavelina lepadiformis</name>
    <name type="common">Light-bulb sea squirt</name>
    <name type="synonym">Ascidia lepadiformis</name>
    <dbReference type="NCBI Taxonomy" id="159417"/>
    <lineage>
        <taxon>Eukaryota</taxon>
        <taxon>Metazoa</taxon>
        <taxon>Chordata</taxon>
        <taxon>Tunicata</taxon>
        <taxon>Ascidiacea</taxon>
        <taxon>Aplousobranchia</taxon>
        <taxon>Clavelinidae</taxon>
        <taxon>Clavelina</taxon>
    </lineage>
</organism>
<dbReference type="Pfam" id="PF02538">
    <property type="entry name" value="Hydantoinase_B"/>
    <property type="match status" value="1"/>
</dbReference>
<dbReference type="PANTHER" id="PTHR11365:SF2">
    <property type="entry name" value="5-OXOPROLINASE"/>
    <property type="match status" value="1"/>
</dbReference>
<comment type="caution">
    <text evidence="2">The sequence shown here is derived from an EMBL/GenBank/DDBJ whole genome shotgun (WGS) entry which is preliminary data.</text>
</comment>
<dbReference type="EMBL" id="CAWYQH010000104">
    <property type="protein sequence ID" value="CAK8687407.1"/>
    <property type="molecule type" value="Genomic_DNA"/>
</dbReference>
<evidence type="ECO:0000313" key="2">
    <source>
        <dbReference type="EMBL" id="CAK8687407.1"/>
    </source>
</evidence>
<dbReference type="PANTHER" id="PTHR11365">
    <property type="entry name" value="5-OXOPROLINASE RELATED"/>
    <property type="match status" value="1"/>
</dbReference>